<name>A0A6V8KU21_9ACTN</name>
<dbReference type="AlphaFoldDB" id="A0A6V8KU21"/>
<comment type="caution">
    <text evidence="1">The sequence shown here is derived from an EMBL/GenBank/DDBJ whole genome shotgun (WGS) entry which is preliminary data.</text>
</comment>
<gene>
    <name evidence="1" type="ORF">Phou_094970</name>
</gene>
<keyword evidence="2" id="KW-1185">Reference proteome</keyword>
<sequence>MIDTQDLRVGTAWRAFATSWARGSGPDAIVSRQSKRAAGRDFGTPPGVWIWMRAAATPVVVRTVAPAASPSAVGQLTQKSL</sequence>
<reference evidence="1 2" key="2">
    <citation type="submission" date="2020-03" db="EMBL/GenBank/DDBJ databases">
        <authorList>
            <person name="Ichikawa N."/>
            <person name="Kimura A."/>
            <person name="Kitahashi Y."/>
            <person name="Uohara A."/>
        </authorList>
    </citation>
    <scope>NUCLEOTIDE SEQUENCE [LARGE SCALE GENOMIC DNA]</scope>
    <source>
        <strain evidence="1 2">NBRC 108639</strain>
    </source>
</reference>
<organism evidence="1 2">
    <name type="scientific">Phytohabitans houttuyneae</name>
    <dbReference type="NCBI Taxonomy" id="1076126"/>
    <lineage>
        <taxon>Bacteria</taxon>
        <taxon>Bacillati</taxon>
        <taxon>Actinomycetota</taxon>
        <taxon>Actinomycetes</taxon>
        <taxon>Micromonosporales</taxon>
        <taxon>Micromonosporaceae</taxon>
    </lineage>
</organism>
<dbReference type="EMBL" id="BLPF01000004">
    <property type="protein sequence ID" value="GFJ85317.1"/>
    <property type="molecule type" value="Genomic_DNA"/>
</dbReference>
<protein>
    <submittedName>
        <fullName evidence="1">Uncharacterized protein</fullName>
    </submittedName>
</protein>
<dbReference type="Proteomes" id="UP000482800">
    <property type="component" value="Unassembled WGS sequence"/>
</dbReference>
<evidence type="ECO:0000313" key="1">
    <source>
        <dbReference type="EMBL" id="GFJ85317.1"/>
    </source>
</evidence>
<proteinExistence type="predicted"/>
<evidence type="ECO:0000313" key="2">
    <source>
        <dbReference type="Proteomes" id="UP000482800"/>
    </source>
</evidence>
<reference evidence="1 2" key="1">
    <citation type="submission" date="2020-03" db="EMBL/GenBank/DDBJ databases">
        <title>Whole genome shotgun sequence of Phytohabitans houttuyneae NBRC 108639.</title>
        <authorList>
            <person name="Komaki H."/>
            <person name="Tamura T."/>
        </authorList>
    </citation>
    <scope>NUCLEOTIDE SEQUENCE [LARGE SCALE GENOMIC DNA]</scope>
    <source>
        <strain evidence="1 2">NBRC 108639</strain>
    </source>
</reference>
<accession>A0A6V8KU21</accession>